<dbReference type="Proteomes" id="UP001482231">
    <property type="component" value="Unassembled WGS sequence"/>
</dbReference>
<dbReference type="PANTHER" id="PTHR33992">
    <property type="entry name" value="RIBONUCLEASE P PROTEIN COMPONENT"/>
    <property type="match status" value="1"/>
</dbReference>
<dbReference type="SUPFAM" id="SSF54211">
    <property type="entry name" value="Ribosomal protein S5 domain 2-like"/>
    <property type="match status" value="1"/>
</dbReference>
<evidence type="ECO:0000313" key="9">
    <source>
        <dbReference type="EMBL" id="MEO1766534.1"/>
    </source>
</evidence>
<evidence type="ECO:0000256" key="6">
    <source>
        <dbReference type="ARBA" id="ARBA00022884"/>
    </source>
</evidence>
<comment type="subunit">
    <text evidence="7">Consists of a catalytic RNA component (M1 or rnpB) and a protein subunit.</text>
</comment>
<dbReference type="EMBL" id="JBAJEX010000002">
    <property type="protein sequence ID" value="MEO1766534.1"/>
    <property type="molecule type" value="Genomic_DNA"/>
</dbReference>
<dbReference type="InterPro" id="IPR014721">
    <property type="entry name" value="Ribsml_uS5_D2-typ_fold_subgr"/>
</dbReference>
<dbReference type="InterPro" id="IPR020539">
    <property type="entry name" value="RNase_P_CS"/>
</dbReference>
<sequence length="110" mass="12687">MRKTDEISSVFDFRRRLSGAFLTVQVKPNDLGFPRLAVMVARSIARRAVDRNYMRRVVREVFRLAQPNLGGCDFVVRVTRRFGREDFPTVRQELSQHLARLCPCPDSSCA</sequence>
<evidence type="ECO:0000256" key="3">
    <source>
        <dbReference type="ARBA" id="ARBA00022722"/>
    </source>
</evidence>
<dbReference type="GO" id="GO:0004526">
    <property type="term" value="F:ribonuclease P activity"/>
    <property type="evidence" value="ECO:0007669"/>
    <property type="project" value="UniProtKB-EC"/>
</dbReference>
<protein>
    <recommendedName>
        <fullName evidence="7 8">Ribonuclease P protein component</fullName>
        <shortName evidence="7">RNase P protein</shortName>
        <shortName evidence="7">RNaseP protein</shortName>
        <ecNumber evidence="7 8">3.1.26.5</ecNumber>
    </recommendedName>
    <alternativeName>
        <fullName evidence="7">Protein C5</fullName>
    </alternativeName>
</protein>
<gene>
    <name evidence="7 9" type="primary">rnpA</name>
    <name evidence="9" type="ORF">V6E02_04850</name>
</gene>
<evidence type="ECO:0000256" key="4">
    <source>
        <dbReference type="ARBA" id="ARBA00022759"/>
    </source>
</evidence>
<dbReference type="InterPro" id="IPR020568">
    <property type="entry name" value="Ribosomal_Su5_D2-typ_SF"/>
</dbReference>
<name>A0ABV0EDA3_9BURK</name>
<comment type="caution">
    <text evidence="9">The sequence shown here is derived from an EMBL/GenBank/DDBJ whole genome shotgun (WGS) entry which is preliminary data.</text>
</comment>
<dbReference type="Gene3D" id="3.30.230.10">
    <property type="match status" value="1"/>
</dbReference>
<proteinExistence type="inferred from homology"/>
<dbReference type="InterPro" id="IPR000100">
    <property type="entry name" value="RNase_P"/>
</dbReference>
<evidence type="ECO:0000256" key="1">
    <source>
        <dbReference type="ARBA" id="ARBA00002663"/>
    </source>
</evidence>
<reference evidence="9 10" key="1">
    <citation type="submission" date="2024-02" db="EMBL/GenBank/DDBJ databases">
        <title>New thermophilic sulfur-oxidizing bacteria from a hot springs of the Uzon caldera (Kamchatka, Russia).</title>
        <authorList>
            <person name="Dukat A.M."/>
            <person name="Elcheninov A.G."/>
            <person name="Frolov E.N."/>
        </authorList>
    </citation>
    <scope>NUCLEOTIDE SEQUENCE [LARGE SCALE GENOMIC DNA]</scope>
    <source>
        <strain evidence="9 10">AK1</strain>
    </source>
</reference>
<keyword evidence="10" id="KW-1185">Reference proteome</keyword>
<keyword evidence="6 7" id="KW-0694">RNA-binding</keyword>
<evidence type="ECO:0000256" key="7">
    <source>
        <dbReference type="HAMAP-Rule" id="MF_00227"/>
    </source>
</evidence>
<dbReference type="Pfam" id="PF00825">
    <property type="entry name" value="Ribonuclease_P"/>
    <property type="match status" value="1"/>
</dbReference>
<keyword evidence="4 7" id="KW-0255">Endonuclease</keyword>
<dbReference type="PANTHER" id="PTHR33992:SF1">
    <property type="entry name" value="RIBONUCLEASE P PROTEIN COMPONENT"/>
    <property type="match status" value="1"/>
</dbReference>
<dbReference type="HAMAP" id="MF_00227">
    <property type="entry name" value="RNase_P"/>
    <property type="match status" value="1"/>
</dbReference>
<keyword evidence="5 7" id="KW-0378">Hydrolase</keyword>
<evidence type="ECO:0000256" key="5">
    <source>
        <dbReference type="ARBA" id="ARBA00022801"/>
    </source>
</evidence>
<dbReference type="PROSITE" id="PS00648">
    <property type="entry name" value="RIBONUCLEASE_P"/>
    <property type="match status" value="1"/>
</dbReference>
<evidence type="ECO:0000256" key="8">
    <source>
        <dbReference type="NCBIfam" id="TIGR00188"/>
    </source>
</evidence>
<comment type="catalytic activity">
    <reaction evidence="7">
        <text>Endonucleolytic cleavage of RNA, removing 5'-extranucleotides from tRNA precursor.</text>
        <dbReference type="EC" id="3.1.26.5"/>
    </reaction>
</comment>
<evidence type="ECO:0000256" key="2">
    <source>
        <dbReference type="ARBA" id="ARBA00022694"/>
    </source>
</evidence>
<dbReference type="EC" id="3.1.26.5" evidence="7 8"/>
<evidence type="ECO:0000313" key="10">
    <source>
        <dbReference type="Proteomes" id="UP001482231"/>
    </source>
</evidence>
<organism evidence="9 10">
    <name type="scientific">Thiobacter aerophilum</name>
    <dbReference type="NCBI Taxonomy" id="3121275"/>
    <lineage>
        <taxon>Bacteria</taxon>
        <taxon>Pseudomonadati</taxon>
        <taxon>Pseudomonadota</taxon>
        <taxon>Betaproteobacteria</taxon>
        <taxon>Burkholderiales</taxon>
        <taxon>Thiobacteraceae</taxon>
        <taxon>Thiobacter</taxon>
    </lineage>
</organism>
<accession>A0ABV0EDA3</accession>
<comment type="similarity">
    <text evidence="7">Belongs to the RnpA family.</text>
</comment>
<comment type="function">
    <text evidence="1 7">RNaseP catalyzes the removal of the 5'-leader sequence from pre-tRNA to produce the mature 5'-terminus. It can also cleave other RNA substrates such as 4.5S RNA. The protein component plays an auxiliary but essential role in vivo by binding to the 5'-leader sequence and broadening the substrate specificity of the ribozyme.</text>
</comment>
<keyword evidence="3 7" id="KW-0540">Nuclease</keyword>
<dbReference type="NCBIfam" id="TIGR00188">
    <property type="entry name" value="rnpA"/>
    <property type="match status" value="1"/>
</dbReference>
<keyword evidence="2 7" id="KW-0819">tRNA processing</keyword>